<feature type="domain" description="M23ase beta-sheet core" evidence="1">
    <location>
        <begin position="91"/>
        <end position="180"/>
    </location>
</feature>
<evidence type="ECO:0000313" key="3">
    <source>
        <dbReference type="Proteomes" id="UP000830401"/>
    </source>
</evidence>
<dbReference type="SUPFAM" id="SSF51261">
    <property type="entry name" value="Duplicated hybrid motif"/>
    <property type="match status" value="1"/>
</dbReference>
<dbReference type="InterPro" id="IPR016047">
    <property type="entry name" value="M23ase_b-sheet_dom"/>
</dbReference>
<accession>A0ABY4GED4</accession>
<organism evidence="2 3">
    <name type="scientific">Hymenobacter volaticus</name>
    <dbReference type="NCBI Taxonomy" id="2932254"/>
    <lineage>
        <taxon>Bacteria</taxon>
        <taxon>Pseudomonadati</taxon>
        <taxon>Bacteroidota</taxon>
        <taxon>Cytophagia</taxon>
        <taxon>Cytophagales</taxon>
        <taxon>Hymenobacteraceae</taxon>
        <taxon>Hymenobacter</taxon>
    </lineage>
</organism>
<gene>
    <name evidence="2" type="ORF">MUN86_25920</name>
</gene>
<reference evidence="2" key="1">
    <citation type="submission" date="2022-04" db="EMBL/GenBank/DDBJ databases">
        <title>Hymenobacter sp. isolated from the air.</title>
        <authorList>
            <person name="Won M."/>
            <person name="Lee C.-M."/>
            <person name="Woen H.-Y."/>
            <person name="Kwon S.-W."/>
        </authorList>
    </citation>
    <scope>NUCLEOTIDE SEQUENCE</scope>
    <source>
        <strain evidence="2">5420S-77</strain>
        <plasmid evidence="2">unnamed3</plasmid>
    </source>
</reference>
<dbReference type="Gene3D" id="2.70.70.10">
    <property type="entry name" value="Glucose Permease (Domain IIA)"/>
    <property type="match status" value="1"/>
</dbReference>
<geneLocation type="plasmid" evidence="2 3">
    <name>unnamed3</name>
</geneLocation>
<dbReference type="CDD" id="cd12797">
    <property type="entry name" value="M23_peptidase"/>
    <property type="match status" value="1"/>
</dbReference>
<keyword evidence="3" id="KW-1185">Reference proteome</keyword>
<sequence>MSVALTARLTHMHSSLALPARLVLFPRDKPQVLAVLTPERPGYHFYYKCHFDLGMYTGQSPDPGNLIFPLPFKTPLDTIRPTPNPKQHVYTFALPAATPVVAVRGGIVALVRDNKQHSRRIRNFNRVIIYHHDGTYSCYENIAHNSVVVRPGQPIQQGEVIASFGGNKHQTALWFSVRYPDKTCSEAAPIVFSDGEKPIPFR</sequence>
<dbReference type="InterPro" id="IPR011055">
    <property type="entry name" value="Dup_hybrid_motif"/>
</dbReference>
<name>A0ABY4GED4_9BACT</name>
<protein>
    <submittedName>
        <fullName evidence="2">M23 family metallopeptidase</fullName>
    </submittedName>
</protein>
<proteinExistence type="predicted"/>
<dbReference type="Pfam" id="PF01551">
    <property type="entry name" value="Peptidase_M23"/>
    <property type="match status" value="1"/>
</dbReference>
<evidence type="ECO:0000259" key="1">
    <source>
        <dbReference type="Pfam" id="PF01551"/>
    </source>
</evidence>
<keyword evidence="2" id="KW-0614">Plasmid</keyword>
<evidence type="ECO:0000313" key="2">
    <source>
        <dbReference type="EMBL" id="UOQ69155.1"/>
    </source>
</evidence>
<dbReference type="Proteomes" id="UP000830401">
    <property type="component" value="Plasmid unnamed3"/>
</dbReference>
<dbReference type="RefSeq" id="WP_245126909.1">
    <property type="nucleotide sequence ID" value="NZ_CP095064.1"/>
</dbReference>
<dbReference type="EMBL" id="CP095064">
    <property type="protein sequence ID" value="UOQ69155.1"/>
    <property type="molecule type" value="Genomic_DNA"/>
</dbReference>